<gene>
    <name evidence="1" type="ORF">GCM10011328_11440</name>
</gene>
<sequence length="143" mass="15724">MPCFVTHSVINGEDTVQNRDLAVKKGLAMSHQLAKKIGGEILVIVPNIQHLENGHVLSALGDAFAKQLKKTAPFDIQGITISRTSKIPSHVGAETVVWMLWPSLVTAESVSKACQGTINIVATEWVPFDELHRWRLDNKAKSF</sequence>
<proteinExistence type="predicted"/>
<reference evidence="2" key="1">
    <citation type="journal article" date="2019" name="Int. J. Syst. Evol. Microbiol.">
        <title>The Global Catalogue of Microorganisms (GCM) 10K type strain sequencing project: providing services to taxonomists for standard genome sequencing and annotation.</title>
        <authorList>
            <consortium name="The Broad Institute Genomics Platform"/>
            <consortium name="The Broad Institute Genome Sequencing Center for Infectious Disease"/>
            <person name="Wu L."/>
            <person name="Ma J."/>
        </authorList>
    </citation>
    <scope>NUCLEOTIDE SEQUENCE [LARGE SCALE GENOMIC DNA]</scope>
    <source>
        <strain evidence="2">CGMCC 1.12806</strain>
    </source>
</reference>
<evidence type="ECO:0000313" key="1">
    <source>
        <dbReference type="EMBL" id="GGA38321.1"/>
    </source>
</evidence>
<protein>
    <submittedName>
        <fullName evidence="1">Uncharacterized protein</fullName>
    </submittedName>
</protein>
<keyword evidence="2" id="KW-1185">Reference proteome</keyword>
<name>A0ABQ1G7L0_9GAMM</name>
<dbReference type="RefSeq" id="WP_188471408.1">
    <property type="nucleotide sequence ID" value="NZ_BMFZ01000003.1"/>
</dbReference>
<accession>A0ABQ1G7L0</accession>
<organism evidence="1 2">
    <name type="scientific">Hafnia psychrotolerans</name>
    <dbReference type="NCBI Taxonomy" id="1477018"/>
    <lineage>
        <taxon>Bacteria</taxon>
        <taxon>Pseudomonadati</taxon>
        <taxon>Pseudomonadota</taxon>
        <taxon>Gammaproteobacteria</taxon>
        <taxon>Enterobacterales</taxon>
        <taxon>Hafniaceae</taxon>
        <taxon>Hafnia</taxon>
    </lineage>
</organism>
<dbReference type="EMBL" id="BMFZ01000003">
    <property type="protein sequence ID" value="GGA38321.1"/>
    <property type="molecule type" value="Genomic_DNA"/>
</dbReference>
<evidence type="ECO:0000313" key="2">
    <source>
        <dbReference type="Proteomes" id="UP000627464"/>
    </source>
</evidence>
<comment type="caution">
    <text evidence="1">The sequence shown here is derived from an EMBL/GenBank/DDBJ whole genome shotgun (WGS) entry which is preliminary data.</text>
</comment>
<dbReference type="Proteomes" id="UP000627464">
    <property type="component" value="Unassembled WGS sequence"/>
</dbReference>